<gene>
    <name evidence="1" type="ORF">ASPWEDRAFT_166880</name>
</gene>
<evidence type="ECO:0000313" key="2">
    <source>
        <dbReference type="Proteomes" id="UP000184383"/>
    </source>
</evidence>
<dbReference type="EMBL" id="KV878209">
    <property type="protein sequence ID" value="OJJ40822.1"/>
    <property type="molecule type" value="Genomic_DNA"/>
</dbReference>
<organism evidence="1 2">
    <name type="scientific">Aspergillus wentii DTO 134E9</name>
    <dbReference type="NCBI Taxonomy" id="1073089"/>
    <lineage>
        <taxon>Eukaryota</taxon>
        <taxon>Fungi</taxon>
        <taxon>Dikarya</taxon>
        <taxon>Ascomycota</taxon>
        <taxon>Pezizomycotina</taxon>
        <taxon>Eurotiomycetes</taxon>
        <taxon>Eurotiomycetidae</taxon>
        <taxon>Eurotiales</taxon>
        <taxon>Aspergillaceae</taxon>
        <taxon>Aspergillus</taxon>
        <taxon>Aspergillus subgen. Cremei</taxon>
    </lineage>
</organism>
<dbReference type="Gene3D" id="3.30.710.10">
    <property type="entry name" value="Potassium Channel Kv1.1, Chain A"/>
    <property type="match status" value="1"/>
</dbReference>
<evidence type="ECO:0008006" key="3">
    <source>
        <dbReference type="Google" id="ProtNLM"/>
    </source>
</evidence>
<name>A0A1L9S0Y3_ASPWE</name>
<dbReference type="OrthoDB" id="9997739at2759"/>
<dbReference type="STRING" id="1073089.A0A1L9S0Y3"/>
<accession>A0A1L9S0Y3</accession>
<dbReference type="RefSeq" id="XP_040694498.1">
    <property type="nucleotide sequence ID" value="XM_040830072.1"/>
</dbReference>
<dbReference type="Proteomes" id="UP000184383">
    <property type="component" value="Unassembled WGS sequence"/>
</dbReference>
<reference evidence="2" key="1">
    <citation type="journal article" date="2017" name="Genome Biol.">
        <title>Comparative genomics reveals high biological diversity and specific adaptations in the industrially and medically important fungal genus Aspergillus.</title>
        <authorList>
            <person name="de Vries R.P."/>
            <person name="Riley R."/>
            <person name="Wiebenga A."/>
            <person name="Aguilar-Osorio G."/>
            <person name="Amillis S."/>
            <person name="Uchima C.A."/>
            <person name="Anderluh G."/>
            <person name="Asadollahi M."/>
            <person name="Askin M."/>
            <person name="Barry K."/>
            <person name="Battaglia E."/>
            <person name="Bayram O."/>
            <person name="Benocci T."/>
            <person name="Braus-Stromeyer S.A."/>
            <person name="Caldana C."/>
            <person name="Canovas D."/>
            <person name="Cerqueira G.C."/>
            <person name="Chen F."/>
            <person name="Chen W."/>
            <person name="Choi C."/>
            <person name="Clum A."/>
            <person name="Dos Santos R.A."/>
            <person name="Damasio A.R."/>
            <person name="Diallinas G."/>
            <person name="Emri T."/>
            <person name="Fekete E."/>
            <person name="Flipphi M."/>
            <person name="Freyberg S."/>
            <person name="Gallo A."/>
            <person name="Gournas C."/>
            <person name="Habgood R."/>
            <person name="Hainaut M."/>
            <person name="Harispe M.L."/>
            <person name="Henrissat B."/>
            <person name="Hilden K.S."/>
            <person name="Hope R."/>
            <person name="Hossain A."/>
            <person name="Karabika E."/>
            <person name="Karaffa L."/>
            <person name="Karanyi Z."/>
            <person name="Krasevec N."/>
            <person name="Kuo A."/>
            <person name="Kusch H."/>
            <person name="LaButti K."/>
            <person name="Lagendijk E.L."/>
            <person name="Lapidus A."/>
            <person name="Levasseur A."/>
            <person name="Lindquist E."/>
            <person name="Lipzen A."/>
            <person name="Logrieco A.F."/>
            <person name="MacCabe A."/>
            <person name="Maekelae M.R."/>
            <person name="Malavazi I."/>
            <person name="Melin P."/>
            <person name="Meyer V."/>
            <person name="Mielnichuk N."/>
            <person name="Miskei M."/>
            <person name="Molnar A.P."/>
            <person name="Mule G."/>
            <person name="Ngan C.Y."/>
            <person name="Orejas M."/>
            <person name="Orosz E."/>
            <person name="Ouedraogo J.P."/>
            <person name="Overkamp K.M."/>
            <person name="Park H.-S."/>
            <person name="Perrone G."/>
            <person name="Piumi F."/>
            <person name="Punt P.J."/>
            <person name="Ram A.F."/>
            <person name="Ramon A."/>
            <person name="Rauscher S."/>
            <person name="Record E."/>
            <person name="Riano-Pachon D.M."/>
            <person name="Robert V."/>
            <person name="Roehrig J."/>
            <person name="Ruller R."/>
            <person name="Salamov A."/>
            <person name="Salih N.S."/>
            <person name="Samson R.A."/>
            <person name="Sandor E."/>
            <person name="Sanguinetti M."/>
            <person name="Schuetze T."/>
            <person name="Sepcic K."/>
            <person name="Shelest E."/>
            <person name="Sherlock G."/>
            <person name="Sophianopoulou V."/>
            <person name="Squina F.M."/>
            <person name="Sun H."/>
            <person name="Susca A."/>
            <person name="Todd R.B."/>
            <person name="Tsang A."/>
            <person name="Unkles S.E."/>
            <person name="van de Wiele N."/>
            <person name="van Rossen-Uffink D."/>
            <person name="Oliveira J.V."/>
            <person name="Vesth T.C."/>
            <person name="Visser J."/>
            <person name="Yu J.-H."/>
            <person name="Zhou M."/>
            <person name="Andersen M.R."/>
            <person name="Archer D.B."/>
            <person name="Baker S.E."/>
            <person name="Benoit I."/>
            <person name="Brakhage A.A."/>
            <person name="Braus G.H."/>
            <person name="Fischer R."/>
            <person name="Frisvad J.C."/>
            <person name="Goldman G.H."/>
            <person name="Houbraken J."/>
            <person name="Oakley B."/>
            <person name="Pocsi I."/>
            <person name="Scazzocchio C."/>
            <person name="Seiboth B."/>
            <person name="vanKuyk P.A."/>
            <person name="Wortman J."/>
            <person name="Dyer P.S."/>
            <person name="Grigoriev I.V."/>
        </authorList>
    </citation>
    <scope>NUCLEOTIDE SEQUENCE [LARGE SCALE GENOMIC DNA]</scope>
    <source>
        <strain evidence="2">DTO 134E9</strain>
    </source>
</reference>
<dbReference type="InterPro" id="IPR011333">
    <property type="entry name" value="SKP1/BTB/POZ_sf"/>
</dbReference>
<dbReference type="VEuPathDB" id="FungiDB:ASPWEDRAFT_166880"/>
<dbReference type="AlphaFoldDB" id="A0A1L9S0Y3"/>
<sequence length="209" mass="24684">MPDPDGPQVYLDDVEPNIFLAFSEYGYTGTYQTPDDGHPYIPNVEDETDRLGRGIDLMERTDARDRLRESFRSLKYDGSAALPVENPRLMFHFELYDFASYYRIHGLAQQCLKSLHRDLCNYTLRRDNIRKVVNVLFAIYRHRYDEMRELIIHYVACHEKRLSRELTFKDALFANNQIAKDLAAKLEEAERVPIPIKEGYEEWKKDLNK</sequence>
<dbReference type="GeneID" id="63745920"/>
<keyword evidence="2" id="KW-1185">Reference proteome</keyword>
<proteinExistence type="predicted"/>
<evidence type="ECO:0000313" key="1">
    <source>
        <dbReference type="EMBL" id="OJJ40822.1"/>
    </source>
</evidence>
<protein>
    <recommendedName>
        <fullName evidence="3">BTB domain-containing protein</fullName>
    </recommendedName>
</protein>